<sequence length="358" mass="38144">MKKYIVPILFVALMTACGGEKEAPKKERLRPVRSMVISESASSDAYVFTGTTKSTLESKLSFKVSGQLKQVNVKVGDRVTKGTVLASIDPTDYLVELRQSEANKKATEAQYVSARSSYYRIEKLFEANSLPLSDFEEAKAGFESAKAKLLAAKEQVAAVRNKVTYTRLEAPIDGVVTDVSVEENEMVSSSSKAFTMSATSKVEIKVGVPENLIAHLSEGMSAKATFASLNGKVFPGTVTEVGYSSLGGSTYLVTVVLDGNDKAIRPGMPADVEFRVEGGAFKGNIVVPASAVGEDSKGRFVYTLEKQSGKVAKVKKAYVKIGALTPRGFVIKEGLGVGQVVATAGLSVLLEGVSVRLD</sequence>
<dbReference type="Proteomes" id="UP001348817">
    <property type="component" value="Chromosome"/>
</dbReference>
<dbReference type="InterPro" id="IPR058625">
    <property type="entry name" value="MdtA-like_BSH"/>
</dbReference>
<dbReference type="KEGG" id="fax:FUAX_19050"/>
<evidence type="ECO:0000259" key="4">
    <source>
        <dbReference type="Pfam" id="PF25917"/>
    </source>
</evidence>
<dbReference type="Pfam" id="PF25954">
    <property type="entry name" value="Beta-barrel_RND_2"/>
    <property type="match status" value="1"/>
</dbReference>
<reference evidence="7 8" key="1">
    <citation type="submission" date="2021-12" db="EMBL/GenBank/DDBJ databases">
        <title>Genome sequencing of bacteria with rrn-lacking chromosome and rrn-plasmid.</title>
        <authorList>
            <person name="Anda M."/>
            <person name="Iwasaki W."/>
        </authorList>
    </citation>
    <scope>NUCLEOTIDE SEQUENCE [LARGE SCALE GENOMIC DNA]</scope>
    <source>
        <strain evidence="7 8">DSM 100852</strain>
    </source>
</reference>
<evidence type="ECO:0000256" key="1">
    <source>
        <dbReference type="ARBA" id="ARBA00004196"/>
    </source>
</evidence>
<dbReference type="GO" id="GO:0015562">
    <property type="term" value="F:efflux transmembrane transporter activity"/>
    <property type="evidence" value="ECO:0007669"/>
    <property type="project" value="TreeGrafter"/>
</dbReference>
<comment type="subcellular location">
    <subcellularLocation>
        <location evidence="1">Cell envelope</location>
    </subcellularLocation>
</comment>
<proteinExistence type="inferred from homology"/>
<dbReference type="SUPFAM" id="SSF111369">
    <property type="entry name" value="HlyD-like secretion proteins"/>
    <property type="match status" value="1"/>
</dbReference>
<dbReference type="Gene3D" id="2.40.420.20">
    <property type="match status" value="1"/>
</dbReference>
<evidence type="ECO:0000259" key="6">
    <source>
        <dbReference type="Pfam" id="PF25967"/>
    </source>
</evidence>
<dbReference type="Pfam" id="PF25967">
    <property type="entry name" value="RND-MFP_C"/>
    <property type="match status" value="1"/>
</dbReference>
<accession>A0AAU9D0P3</accession>
<evidence type="ECO:0000256" key="2">
    <source>
        <dbReference type="ARBA" id="ARBA00009477"/>
    </source>
</evidence>
<dbReference type="Gene3D" id="2.40.50.100">
    <property type="match status" value="1"/>
</dbReference>
<dbReference type="NCBIfam" id="TIGR01730">
    <property type="entry name" value="RND_mfp"/>
    <property type="match status" value="1"/>
</dbReference>
<dbReference type="GO" id="GO:1990281">
    <property type="term" value="C:efflux pump complex"/>
    <property type="evidence" value="ECO:0007669"/>
    <property type="project" value="TreeGrafter"/>
</dbReference>
<dbReference type="Gene3D" id="1.10.287.470">
    <property type="entry name" value="Helix hairpin bin"/>
    <property type="match status" value="1"/>
</dbReference>
<dbReference type="RefSeq" id="WP_338391073.1">
    <property type="nucleotide sequence ID" value="NZ_AP025314.1"/>
</dbReference>
<dbReference type="Gene3D" id="2.40.30.170">
    <property type="match status" value="1"/>
</dbReference>
<keyword evidence="3" id="KW-0813">Transport</keyword>
<dbReference type="PROSITE" id="PS51257">
    <property type="entry name" value="PROKAR_LIPOPROTEIN"/>
    <property type="match status" value="1"/>
</dbReference>
<feature type="domain" description="Multidrug resistance protein MdtA-like C-terminal permuted SH3" evidence="6">
    <location>
        <begin position="285"/>
        <end position="346"/>
    </location>
</feature>
<organism evidence="7 8">
    <name type="scientific">Fulvitalea axinellae</name>
    <dbReference type="NCBI Taxonomy" id="1182444"/>
    <lineage>
        <taxon>Bacteria</taxon>
        <taxon>Pseudomonadati</taxon>
        <taxon>Bacteroidota</taxon>
        <taxon>Cytophagia</taxon>
        <taxon>Cytophagales</taxon>
        <taxon>Persicobacteraceae</taxon>
        <taxon>Fulvitalea</taxon>
    </lineage>
</organism>
<dbReference type="InterPro" id="IPR058792">
    <property type="entry name" value="Beta-barrel_RND_2"/>
</dbReference>
<dbReference type="Pfam" id="PF25917">
    <property type="entry name" value="BSH_RND"/>
    <property type="match status" value="1"/>
</dbReference>
<protein>
    <submittedName>
        <fullName evidence="7">Hemolysin secretion protein D</fullName>
    </submittedName>
</protein>
<evidence type="ECO:0000313" key="8">
    <source>
        <dbReference type="Proteomes" id="UP001348817"/>
    </source>
</evidence>
<feature type="domain" description="CusB-like beta-barrel" evidence="5">
    <location>
        <begin position="204"/>
        <end position="275"/>
    </location>
</feature>
<gene>
    <name evidence="7" type="ORF">FUAX_19050</name>
</gene>
<dbReference type="EMBL" id="AP025314">
    <property type="protein sequence ID" value="BDD09473.1"/>
    <property type="molecule type" value="Genomic_DNA"/>
</dbReference>
<dbReference type="InterPro" id="IPR006143">
    <property type="entry name" value="RND_pump_MFP"/>
</dbReference>
<comment type="similarity">
    <text evidence="2">Belongs to the membrane fusion protein (MFP) (TC 8.A.1) family.</text>
</comment>
<dbReference type="PANTHER" id="PTHR30469">
    <property type="entry name" value="MULTIDRUG RESISTANCE PROTEIN MDTA"/>
    <property type="match status" value="1"/>
</dbReference>
<evidence type="ECO:0000313" key="7">
    <source>
        <dbReference type="EMBL" id="BDD09473.1"/>
    </source>
</evidence>
<feature type="domain" description="Multidrug resistance protein MdtA-like barrel-sandwich hybrid" evidence="4">
    <location>
        <begin position="63"/>
        <end position="194"/>
    </location>
</feature>
<dbReference type="AlphaFoldDB" id="A0AAU9D0P3"/>
<dbReference type="PANTHER" id="PTHR30469:SF20">
    <property type="entry name" value="EFFLUX RND TRANSPORTER PERIPLASMIC ADAPTOR SUBUNIT"/>
    <property type="match status" value="1"/>
</dbReference>
<evidence type="ECO:0000259" key="5">
    <source>
        <dbReference type="Pfam" id="PF25954"/>
    </source>
</evidence>
<dbReference type="InterPro" id="IPR058627">
    <property type="entry name" value="MdtA-like_C"/>
</dbReference>
<name>A0AAU9D0P3_9BACT</name>
<keyword evidence="8" id="KW-1185">Reference proteome</keyword>
<evidence type="ECO:0000256" key="3">
    <source>
        <dbReference type="ARBA" id="ARBA00022448"/>
    </source>
</evidence>